<dbReference type="Proteomes" id="UP000507222">
    <property type="component" value="Unassembled WGS sequence"/>
</dbReference>
<dbReference type="AlphaFoldDB" id="A0A6J5VHG7"/>
<sequence length="174" mass="20192">MRIIDGKKHLQNHPQKECVQILYIINTHAFPSRMTIGMLLESIAAKSFHKKKCIAGAPPVDKYCTAESIELLEIIVYLTMKRKQSKMLPCFLSQGGSLHGEYVDATPFANSKKANEKTQPKSETLVDELGEMLKVKGFNYYGLEQGLKYREFRKYRWCKNTDISMEISRKYRYR</sequence>
<keyword evidence="5" id="KW-0804">Transcription</keyword>
<dbReference type="GO" id="GO:0000428">
    <property type="term" value="C:DNA-directed RNA polymerase complex"/>
    <property type="evidence" value="ECO:0007669"/>
    <property type="project" value="UniProtKB-KW"/>
</dbReference>
<evidence type="ECO:0000259" key="6">
    <source>
        <dbReference type="Pfam" id="PF00562"/>
    </source>
</evidence>
<proteinExistence type="predicted"/>
<accession>A0A6J5VHG7</accession>
<evidence type="ECO:0000256" key="4">
    <source>
        <dbReference type="ARBA" id="ARBA00022695"/>
    </source>
</evidence>
<organism evidence="7 8">
    <name type="scientific">Prunus armeniaca</name>
    <name type="common">Apricot</name>
    <name type="synonym">Armeniaca vulgaris</name>
    <dbReference type="NCBI Taxonomy" id="36596"/>
    <lineage>
        <taxon>Eukaryota</taxon>
        <taxon>Viridiplantae</taxon>
        <taxon>Streptophyta</taxon>
        <taxon>Embryophyta</taxon>
        <taxon>Tracheophyta</taxon>
        <taxon>Spermatophyta</taxon>
        <taxon>Magnoliopsida</taxon>
        <taxon>eudicotyledons</taxon>
        <taxon>Gunneridae</taxon>
        <taxon>Pentapetalae</taxon>
        <taxon>rosids</taxon>
        <taxon>fabids</taxon>
        <taxon>Rosales</taxon>
        <taxon>Rosaceae</taxon>
        <taxon>Amygdaloideae</taxon>
        <taxon>Amygdaleae</taxon>
        <taxon>Prunus</taxon>
    </lineage>
</organism>
<evidence type="ECO:0000256" key="5">
    <source>
        <dbReference type="ARBA" id="ARBA00023163"/>
    </source>
</evidence>
<dbReference type="SUPFAM" id="SSF64484">
    <property type="entry name" value="beta and beta-prime subunits of DNA dependent RNA-polymerase"/>
    <property type="match status" value="1"/>
</dbReference>
<dbReference type="GO" id="GO:0003677">
    <property type="term" value="F:DNA binding"/>
    <property type="evidence" value="ECO:0007669"/>
    <property type="project" value="InterPro"/>
</dbReference>
<dbReference type="InterPro" id="IPR007120">
    <property type="entry name" value="DNA-dir_RNAP_su2_dom"/>
</dbReference>
<evidence type="ECO:0000256" key="2">
    <source>
        <dbReference type="ARBA" id="ARBA00022478"/>
    </source>
</evidence>
<dbReference type="GO" id="GO:0003899">
    <property type="term" value="F:DNA-directed RNA polymerase activity"/>
    <property type="evidence" value="ECO:0007669"/>
    <property type="project" value="UniProtKB-EC"/>
</dbReference>
<evidence type="ECO:0000313" key="8">
    <source>
        <dbReference type="Proteomes" id="UP000507222"/>
    </source>
</evidence>
<keyword evidence="3" id="KW-0808">Transferase</keyword>
<protein>
    <recommendedName>
        <fullName evidence="1">DNA-directed RNA polymerase</fullName>
        <ecNumber evidence="1">2.7.7.6</ecNumber>
    </recommendedName>
</protein>
<gene>
    <name evidence="7" type="ORF">CURHAP_LOCUS46575</name>
</gene>
<evidence type="ECO:0000256" key="3">
    <source>
        <dbReference type="ARBA" id="ARBA00022679"/>
    </source>
</evidence>
<evidence type="ECO:0000256" key="1">
    <source>
        <dbReference type="ARBA" id="ARBA00012418"/>
    </source>
</evidence>
<dbReference type="GO" id="GO:0006351">
    <property type="term" value="P:DNA-templated transcription"/>
    <property type="evidence" value="ECO:0007669"/>
    <property type="project" value="InterPro"/>
</dbReference>
<dbReference type="InterPro" id="IPR037033">
    <property type="entry name" value="DNA-dir_RNAP_su2_hyb_sf"/>
</dbReference>
<dbReference type="Pfam" id="PF00562">
    <property type="entry name" value="RNA_pol_Rpb2_6"/>
    <property type="match status" value="1"/>
</dbReference>
<dbReference type="EC" id="2.7.7.6" evidence="1"/>
<feature type="domain" description="DNA-directed RNA polymerase subunit 2 hybrid-binding" evidence="6">
    <location>
        <begin position="24"/>
        <end position="144"/>
    </location>
</feature>
<keyword evidence="4" id="KW-0548">Nucleotidyltransferase</keyword>
<dbReference type="EMBL" id="CAEKDK010000007">
    <property type="protein sequence ID" value="CAB4288400.1"/>
    <property type="molecule type" value="Genomic_DNA"/>
</dbReference>
<name>A0A6J5VHG7_PRUAR</name>
<evidence type="ECO:0000313" key="7">
    <source>
        <dbReference type="EMBL" id="CAB4288400.1"/>
    </source>
</evidence>
<reference evidence="7 8" key="1">
    <citation type="submission" date="2020-05" db="EMBL/GenBank/DDBJ databases">
        <authorList>
            <person name="Campoy J."/>
            <person name="Schneeberger K."/>
            <person name="Spophaly S."/>
        </authorList>
    </citation>
    <scope>NUCLEOTIDE SEQUENCE [LARGE SCALE GENOMIC DNA]</scope>
    <source>
        <strain evidence="7">PruArmRojPasFocal</strain>
    </source>
</reference>
<keyword evidence="2" id="KW-0240">DNA-directed RNA polymerase</keyword>
<dbReference type="Gene3D" id="2.40.270.10">
    <property type="entry name" value="DNA-directed RNA polymerase, subunit 2, domain 6"/>
    <property type="match status" value="1"/>
</dbReference>